<name>A0A979G2P8_CHIPD</name>
<dbReference type="Pfam" id="PF02954">
    <property type="entry name" value="HTH_8"/>
    <property type="match status" value="1"/>
</dbReference>
<dbReference type="InterPro" id="IPR001789">
    <property type="entry name" value="Sig_transdc_resp-reg_receiver"/>
</dbReference>
<dbReference type="InterPro" id="IPR011006">
    <property type="entry name" value="CheY-like_superfamily"/>
</dbReference>
<evidence type="ECO:0000313" key="11">
    <source>
        <dbReference type="Proteomes" id="UP000002215"/>
    </source>
</evidence>
<dbReference type="GO" id="GO:0006355">
    <property type="term" value="P:regulation of DNA-templated transcription"/>
    <property type="evidence" value="ECO:0007669"/>
    <property type="project" value="InterPro"/>
</dbReference>
<dbReference type="KEGG" id="cpi:Cpin_2207"/>
<evidence type="ECO:0000256" key="4">
    <source>
        <dbReference type="ARBA" id="ARBA00023125"/>
    </source>
</evidence>
<dbReference type="Gene3D" id="1.10.10.60">
    <property type="entry name" value="Homeodomain-like"/>
    <property type="match status" value="1"/>
</dbReference>
<evidence type="ECO:0000313" key="10">
    <source>
        <dbReference type="EMBL" id="ACU59699.1"/>
    </source>
</evidence>
<reference evidence="11" key="1">
    <citation type="submission" date="2009-08" db="EMBL/GenBank/DDBJ databases">
        <title>The complete genome of Chitinophaga pinensis DSM 2588.</title>
        <authorList>
            <consortium name="US DOE Joint Genome Institute (JGI-PGF)"/>
            <person name="Lucas S."/>
            <person name="Copeland A."/>
            <person name="Lapidus A."/>
            <person name="Glavina del Rio T."/>
            <person name="Dalin E."/>
            <person name="Tice H."/>
            <person name="Bruce D."/>
            <person name="Goodwin L."/>
            <person name="Pitluck S."/>
            <person name="Kyrpides N."/>
            <person name="Mavromatis K."/>
            <person name="Ivanova N."/>
            <person name="Mikhailova N."/>
            <person name="Sims D."/>
            <person name="Meinche L."/>
            <person name="Brettin T."/>
            <person name="Detter J.C."/>
            <person name="Han C."/>
            <person name="Larimer F."/>
            <person name="Land M."/>
            <person name="Hauser L."/>
            <person name="Markowitz V."/>
            <person name="Cheng J.-F."/>
            <person name="Hugenholtz P."/>
            <person name="Woyke T."/>
            <person name="Wu D."/>
            <person name="Spring S."/>
            <person name="Klenk H.-P."/>
            <person name="Eisen J.A."/>
        </authorList>
    </citation>
    <scope>NUCLEOTIDE SEQUENCE [LARGE SCALE GENOMIC DNA]</scope>
    <source>
        <strain evidence="11">ATCC 43595 / DSM 2588 / LMG 13176 / NBRC 15968 / NCIMB 11800 / UQM 2034</strain>
    </source>
</reference>
<evidence type="ECO:0000256" key="3">
    <source>
        <dbReference type="ARBA" id="ARBA00023015"/>
    </source>
</evidence>
<dbReference type="PROSITE" id="PS00676">
    <property type="entry name" value="SIGMA54_INTERACT_2"/>
    <property type="match status" value="1"/>
</dbReference>
<dbReference type="PANTHER" id="PTHR32071:SF117">
    <property type="entry name" value="PTS-DEPENDENT DIHYDROXYACETONE KINASE OPERON REGULATORY PROTEIN-RELATED"/>
    <property type="match status" value="1"/>
</dbReference>
<dbReference type="Gene3D" id="3.40.50.2300">
    <property type="match status" value="1"/>
</dbReference>
<dbReference type="InterPro" id="IPR025662">
    <property type="entry name" value="Sigma_54_int_dom_ATP-bd_1"/>
</dbReference>
<keyword evidence="1" id="KW-0547">Nucleotide-binding</keyword>
<dbReference type="Proteomes" id="UP000002215">
    <property type="component" value="Chromosome"/>
</dbReference>
<dbReference type="PROSITE" id="PS50110">
    <property type="entry name" value="RESPONSE_REGULATORY"/>
    <property type="match status" value="1"/>
</dbReference>
<dbReference type="Gene3D" id="3.40.50.300">
    <property type="entry name" value="P-loop containing nucleotide triphosphate hydrolases"/>
    <property type="match status" value="1"/>
</dbReference>
<keyword evidence="3" id="KW-0805">Transcription regulation</keyword>
<evidence type="ECO:0000256" key="7">
    <source>
        <dbReference type="PROSITE-ProRule" id="PRU00169"/>
    </source>
</evidence>
<dbReference type="GO" id="GO:0043565">
    <property type="term" value="F:sequence-specific DNA binding"/>
    <property type="evidence" value="ECO:0007669"/>
    <property type="project" value="InterPro"/>
</dbReference>
<dbReference type="FunFam" id="1.10.8.60:FF:000014">
    <property type="entry name" value="DNA-binding transcriptional regulator NtrC"/>
    <property type="match status" value="1"/>
</dbReference>
<feature type="modified residue" description="4-aspartylphosphate" evidence="7">
    <location>
        <position position="56"/>
    </location>
</feature>
<gene>
    <name evidence="10" type="ordered locus">Cpin_2207</name>
</gene>
<dbReference type="InterPro" id="IPR002197">
    <property type="entry name" value="HTH_Fis"/>
</dbReference>
<dbReference type="OrthoDB" id="9767722at2"/>
<keyword evidence="4" id="KW-0238">DNA-binding</keyword>
<evidence type="ECO:0000256" key="1">
    <source>
        <dbReference type="ARBA" id="ARBA00022741"/>
    </source>
</evidence>
<dbReference type="InterPro" id="IPR002078">
    <property type="entry name" value="Sigma_54_int"/>
</dbReference>
<dbReference type="InterPro" id="IPR025943">
    <property type="entry name" value="Sigma_54_int_dom_ATP-bd_2"/>
</dbReference>
<protein>
    <submittedName>
        <fullName evidence="10">Sigma54 specific transcriptional regulator, Fis family</fullName>
    </submittedName>
</protein>
<keyword evidence="6" id="KW-0804">Transcription</keyword>
<feature type="domain" description="Response regulatory" evidence="9">
    <location>
        <begin position="6"/>
        <end position="120"/>
    </location>
</feature>
<dbReference type="PROSITE" id="PS00675">
    <property type="entry name" value="SIGMA54_INTERACT_1"/>
    <property type="match status" value="1"/>
</dbReference>
<dbReference type="RefSeq" id="WP_012789875.1">
    <property type="nucleotide sequence ID" value="NC_013132.1"/>
</dbReference>
<dbReference type="PANTHER" id="PTHR32071">
    <property type="entry name" value="TRANSCRIPTIONAL REGULATORY PROTEIN"/>
    <property type="match status" value="1"/>
</dbReference>
<feature type="domain" description="Sigma-54 factor interaction" evidence="8">
    <location>
        <begin position="336"/>
        <end position="565"/>
    </location>
</feature>
<dbReference type="PROSITE" id="PS50045">
    <property type="entry name" value="SIGMA54_INTERACT_4"/>
    <property type="match status" value="1"/>
</dbReference>
<dbReference type="SMART" id="SM00448">
    <property type="entry name" value="REC"/>
    <property type="match status" value="1"/>
</dbReference>
<keyword evidence="7" id="KW-0597">Phosphoprotein</keyword>
<dbReference type="FunFam" id="3.40.50.300:FF:000006">
    <property type="entry name" value="DNA-binding transcriptional regulator NtrC"/>
    <property type="match status" value="1"/>
</dbReference>
<evidence type="ECO:0000259" key="9">
    <source>
        <dbReference type="PROSITE" id="PS50110"/>
    </source>
</evidence>
<evidence type="ECO:0000256" key="6">
    <source>
        <dbReference type="ARBA" id="ARBA00023163"/>
    </source>
</evidence>
<dbReference type="CDD" id="cd00009">
    <property type="entry name" value="AAA"/>
    <property type="match status" value="1"/>
</dbReference>
<accession>A0A979G2P8</accession>
<dbReference type="Pfam" id="PF00158">
    <property type="entry name" value="Sigma54_activat"/>
    <property type="match status" value="1"/>
</dbReference>
<dbReference type="InterPro" id="IPR003593">
    <property type="entry name" value="AAA+_ATPase"/>
</dbReference>
<dbReference type="SUPFAM" id="SSF52540">
    <property type="entry name" value="P-loop containing nucleoside triphosphate hydrolases"/>
    <property type="match status" value="1"/>
</dbReference>
<sequence length="653" mass="73427">MTMKENILIVEDEFIVGNDLRLMLIRAGYAVCGIAASVDEAKAMIERNKPSWVLLDIFLLDGSLGTDLAGYLRQKNIGFIYISANTNQSILEIARATRPYGFLVKPFREKDLLIMLDIARYKHQNNLQMALQREQLMQKQLQQIIEAPFELADKIARIPDVLQTFVPFDYLHIAITGKRPHTLEDLSFQRTGFDEYEHLDNTALCKSLGLERNTILTGRIAQLENETGGYLSDAEFRQWIADKIWESKLSDHLRLNARLAIAVTLPAGNLAVISFYSRNADTYTEELFTLLGRMENGIRQLLEQIQQKNDALSARIVARKRVEKPLIDNEVLFEGIVGRSPVFLSVLHSINMVSAAPSSVLILGESGTGKELIARCIHRQSPRKNKPLITVNCAALPAELIESELFGHEKGAFTGATDKRAGKFEMADGGTIFLDEIGELPIESQVKLLRVLQEKEFERVGGSKVIKVDVRVIAATNRNLEKEVAEGRFRLDLYYRLNVFPVELPSLRERKEDIPLLAQHFVDKLSEKLSRNITDISPDALKALRSYDWPGNIREMEHVMERSLLMTTGTILKQIMLPKMAAQPVGTTISSADGNRIKTLEEMEIEHILQVLKSCKGKVCGVGGAAELLGLPPSTLNSKIRKLGIKRDFHFKD</sequence>
<evidence type="ECO:0000256" key="2">
    <source>
        <dbReference type="ARBA" id="ARBA00022840"/>
    </source>
</evidence>
<dbReference type="SUPFAM" id="SSF46689">
    <property type="entry name" value="Homeodomain-like"/>
    <property type="match status" value="1"/>
</dbReference>
<keyword evidence="2" id="KW-0067">ATP-binding</keyword>
<evidence type="ECO:0000259" key="8">
    <source>
        <dbReference type="PROSITE" id="PS50045"/>
    </source>
</evidence>
<reference evidence="10 11" key="2">
    <citation type="journal article" date="2010" name="Stand. Genomic Sci.">
        <title>Complete genome sequence of Chitinophaga pinensis type strain (UQM 2034).</title>
        <authorList>
            <person name="Glavina Del Rio T."/>
            <person name="Abt B."/>
            <person name="Spring S."/>
            <person name="Lapidus A."/>
            <person name="Nolan M."/>
            <person name="Tice H."/>
            <person name="Copeland A."/>
            <person name="Cheng J.F."/>
            <person name="Chen F."/>
            <person name="Bruce D."/>
            <person name="Goodwin L."/>
            <person name="Pitluck S."/>
            <person name="Ivanova N."/>
            <person name="Mavromatis K."/>
            <person name="Mikhailova N."/>
            <person name="Pati A."/>
            <person name="Chen A."/>
            <person name="Palaniappan K."/>
            <person name="Land M."/>
            <person name="Hauser L."/>
            <person name="Chang Y.J."/>
            <person name="Jeffries C.D."/>
            <person name="Chain P."/>
            <person name="Saunders E."/>
            <person name="Detter J.C."/>
            <person name="Brettin T."/>
            <person name="Rohde M."/>
            <person name="Goker M."/>
            <person name="Bristow J."/>
            <person name="Eisen J.A."/>
            <person name="Markowitz V."/>
            <person name="Hugenholtz P."/>
            <person name="Kyrpides N.C."/>
            <person name="Klenk H.P."/>
            <person name="Lucas S."/>
        </authorList>
    </citation>
    <scope>NUCLEOTIDE SEQUENCE [LARGE SCALE GENOMIC DNA]</scope>
    <source>
        <strain evidence="11">ATCC 43595 / DSM 2588 / LMG 13176 / NBRC 15968 / NCIMB 11800 / UQM 2034</strain>
    </source>
</reference>
<dbReference type="InterPro" id="IPR009057">
    <property type="entry name" value="Homeodomain-like_sf"/>
</dbReference>
<dbReference type="Pfam" id="PF00072">
    <property type="entry name" value="Response_reg"/>
    <property type="match status" value="1"/>
</dbReference>
<evidence type="ECO:0000256" key="5">
    <source>
        <dbReference type="ARBA" id="ARBA00023159"/>
    </source>
</evidence>
<proteinExistence type="predicted"/>
<organism evidence="10 11">
    <name type="scientific">Chitinophaga pinensis (strain ATCC 43595 / DSM 2588 / LMG 13176 / NBRC 15968 / NCIMB 11800 / UQM 2034)</name>
    <dbReference type="NCBI Taxonomy" id="485918"/>
    <lineage>
        <taxon>Bacteria</taxon>
        <taxon>Pseudomonadati</taxon>
        <taxon>Bacteroidota</taxon>
        <taxon>Chitinophagia</taxon>
        <taxon>Chitinophagales</taxon>
        <taxon>Chitinophagaceae</taxon>
        <taxon>Chitinophaga</taxon>
    </lineage>
</organism>
<dbReference type="Pfam" id="PF25601">
    <property type="entry name" value="AAA_lid_14"/>
    <property type="match status" value="1"/>
</dbReference>
<dbReference type="InterPro" id="IPR058031">
    <property type="entry name" value="AAA_lid_NorR"/>
</dbReference>
<dbReference type="SMART" id="SM00382">
    <property type="entry name" value="AAA"/>
    <property type="match status" value="1"/>
</dbReference>
<dbReference type="GO" id="GO:0005524">
    <property type="term" value="F:ATP binding"/>
    <property type="evidence" value="ECO:0007669"/>
    <property type="project" value="UniProtKB-KW"/>
</dbReference>
<dbReference type="SUPFAM" id="SSF52172">
    <property type="entry name" value="CheY-like"/>
    <property type="match status" value="1"/>
</dbReference>
<dbReference type="GO" id="GO:0000160">
    <property type="term" value="P:phosphorelay signal transduction system"/>
    <property type="evidence" value="ECO:0007669"/>
    <property type="project" value="InterPro"/>
</dbReference>
<dbReference type="AlphaFoldDB" id="A0A979G2P8"/>
<dbReference type="InterPro" id="IPR027417">
    <property type="entry name" value="P-loop_NTPase"/>
</dbReference>
<keyword evidence="5" id="KW-0010">Activator</keyword>
<dbReference type="EMBL" id="CP001699">
    <property type="protein sequence ID" value="ACU59699.1"/>
    <property type="molecule type" value="Genomic_DNA"/>
</dbReference>
<dbReference type="Gene3D" id="1.10.8.60">
    <property type="match status" value="1"/>
</dbReference>